<dbReference type="InterPro" id="IPR029044">
    <property type="entry name" value="Nucleotide-diphossugar_trans"/>
</dbReference>
<dbReference type="InterPro" id="IPR056764">
    <property type="entry name" value="LbH_EIF2B3/5"/>
</dbReference>
<feature type="region of interest" description="Disordered" evidence="10">
    <location>
        <begin position="435"/>
        <end position="474"/>
    </location>
</feature>
<proteinExistence type="inferred from homology"/>
<dbReference type="CDD" id="cd04652">
    <property type="entry name" value="LbH_eIF2B_gamma_C"/>
    <property type="match status" value="1"/>
</dbReference>
<dbReference type="Pfam" id="PF25084">
    <property type="entry name" value="LbH_EIF2B"/>
    <property type="match status" value="1"/>
</dbReference>
<comment type="subunit">
    <text evidence="9">Component of the translation initiation factor 2B (eIF2B) complex which is a heterodecamer of two sets of five different subunits: alpha, beta, gamma, delta and epsilon. Subunits alpha, beta and delta comprise a regulatory subcomplex and subunits epsilon and gamma comprise a catalytic subcomplex. Within the complex, the hexameric regulatory complex resides at the center, with the two heterodimeric catalytic subcomplexes bound on opposite sides.</text>
</comment>
<protein>
    <recommendedName>
        <fullName evidence="6">Translation initiation factor eIF2B subunit gamma</fullName>
    </recommendedName>
    <alternativeName>
        <fullName evidence="7">eIF2B GDP-GTP exchange factor subunit gamma</fullName>
    </alternativeName>
</protein>
<dbReference type="GO" id="GO:0003743">
    <property type="term" value="F:translation initiation factor activity"/>
    <property type="evidence" value="ECO:0007669"/>
    <property type="project" value="UniProtKB-KW"/>
</dbReference>
<feature type="domain" description="Nucleotidyl transferase" evidence="11">
    <location>
        <begin position="10"/>
        <end position="97"/>
    </location>
</feature>
<reference evidence="13 14" key="1">
    <citation type="journal article" date="2012" name="G3 (Bethesda)">
        <title>Pichia sorbitophila, an interspecies yeast hybrid reveals early steps of genome resolution following polyploidization.</title>
        <authorList>
            <person name="Leh Louis V."/>
            <person name="Despons L."/>
            <person name="Friedrich A."/>
            <person name="Martin T."/>
            <person name="Durrens P."/>
            <person name="Casaregola S."/>
            <person name="Neuveglise C."/>
            <person name="Fairhead C."/>
            <person name="Marck C."/>
            <person name="Cruz J.A."/>
            <person name="Straub M.L."/>
            <person name="Kugler V."/>
            <person name="Sacerdot C."/>
            <person name="Uzunov Z."/>
            <person name="Thierry A."/>
            <person name="Weiss S."/>
            <person name="Bleykasten C."/>
            <person name="De Montigny J."/>
            <person name="Jacques N."/>
            <person name="Jung P."/>
            <person name="Lemaire M."/>
            <person name="Mallet S."/>
            <person name="Morel G."/>
            <person name="Richard G.F."/>
            <person name="Sarkar A."/>
            <person name="Savel G."/>
            <person name="Schacherer J."/>
            <person name="Seret M.L."/>
            <person name="Talla E."/>
            <person name="Samson G."/>
            <person name="Jubin C."/>
            <person name="Poulain J."/>
            <person name="Vacherie B."/>
            <person name="Barbe V."/>
            <person name="Pelletier E."/>
            <person name="Sherman D.J."/>
            <person name="Westhof E."/>
            <person name="Weissenbach J."/>
            <person name="Baret P.V."/>
            <person name="Wincker P."/>
            <person name="Gaillardin C."/>
            <person name="Dujon B."/>
            <person name="Souciet J.L."/>
        </authorList>
    </citation>
    <scope>NUCLEOTIDE SEQUENCE [LARGE SCALE GENOMIC DNA]</scope>
    <source>
        <strain evidence="14">ATCC MYA-4447 / BCRC 22081 / CBS 7064 / NBRC 10061 / NRRL Y-12695</strain>
    </source>
</reference>
<dbReference type="HOGENOM" id="CLU_016743_3_0_1"/>
<evidence type="ECO:0000256" key="3">
    <source>
        <dbReference type="ARBA" id="ARBA00022490"/>
    </source>
</evidence>
<dbReference type="STRING" id="559304.G8YCF6"/>
<evidence type="ECO:0000256" key="10">
    <source>
        <dbReference type="SAM" id="MobiDB-lite"/>
    </source>
</evidence>
<dbReference type="Gene3D" id="3.90.550.10">
    <property type="entry name" value="Spore Coat Polysaccharide Biosynthesis Protein SpsA, Chain A"/>
    <property type="match status" value="1"/>
</dbReference>
<feature type="domain" description="EIF2B subunit epsilon/gamma LbH" evidence="12">
    <location>
        <begin position="329"/>
        <end position="405"/>
    </location>
</feature>
<dbReference type="SUPFAM" id="SSF53448">
    <property type="entry name" value="Nucleotide-diphospho-sugar transferases"/>
    <property type="match status" value="1"/>
</dbReference>
<dbReference type="GO" id="GO:0005829">
    <property type="term" value="C:cytosol"/>
    <property type="evidence" value="ECO:0007669"/>
    <property type="project" value="UniProtKB-SubCell"/>
</dbReference>
<gene>
    <name evidence="13" type="primary">Piso0_002371</name>
    <name evidence="13" type="ORF">GNLVRS01_PISO0J10547g</name>
</gene>
<evidence type="ECO:0000256" key="2">
    <source>
        <dbReference type="ARBA" id="ARBA00007878"/>
    </source>
</evidence>
<keyword evidence="4" id="KW-0396">Initiation factor</keyword>
<dbReference type="EMBL" id="FO082050">
    <property type="protein sequence ID" value="CCE82637.1"/>
    <property type="molecule type" value="Genomic_DNA"/>
</dbReference>
<keyword evidence="5" id="KW-0648">Protein biosynthesis</keyword>
<name>G8YCF6_PICSO</name>
<evidence type="ECO:0000256" key="1">
    <source>
        <dbReference type="ARBA" id="ARBA00004514"/>
    </source>
</evidence>
<dbReference type="InterPro" id="IPR051960">
    <property type="entry name" value="eIF2B_gamma"/>
</dbReference>
<evidence type="ECO:0000259" key="12">
    <source>
        <dbReference type="Pfam" id="PF25084"/>
    </source>
</evidence>
<dbReference type="AlphaFoldDB" id="G8YCF6"/>
<evidence type="ECO:0000313" key="13">
    <source>
        <dbReference type="EMBL" id="CCE82637.1"/>
    </source>
</evidence>
<evidence type="ECO:0000313" key="14">
    <source>
        <dbReference type="Proteomes" id="UP000005222"/>
    </source>
</evidence>
<evidence type="ECO:0000256" key="8">
    <source>
        <dbReference type="ARBA" id="ARBA00045373"/>
    </source>
</evidence>
<dbReference type="PANTHER" id="PTHR45989">
    <property type="entry name" value="TRANSLATION INITIATION FACTOR EIF-2B SUBUNIT GAMMA"/>
    <property type="match status" value="1"/>
</dbReference>
<organism evidence="13 14">
    <name type="scientific">Pichia sorbitophila (strain ATCC MYA-4447 / BCRC 22081 / CBS 7064 / NBRC 10061 / NRRL Y-12695)</name>
    <name type="common">Hybrid yeast</name>
    <dbReference type="NCBI Taxonomy" id="559304"/>
    <lineage>
        <taxon>Eukaryota</taxon>
        <taxon>Fungi</taxon>
        <taxon>Dikarya</taxon>
        <taxon>Ascomycota</taxon>
        <taxon>Saccharomycotina</taxon>
        <taxon>Pichiomycetes</taxon>
        <taxon>Debaryomycetaceae</taxon>
        <taxon>Millerozyma</taxon>
    </lineage>
</organism>
<dbReference type="OrthoDB" id="10250549at2759"/>
<comment type="similarity">
    <text evidence="2">Belongs to the eIF-2B gamma/epsilon subunits family.</text>
</comment>
<dbReference type="FunCoup" id="G8YCF6">
    <property type="interactions" value="900"/>
</dbReference>
<evidence type="ECO:0000256" key="4">
    <source>
        <dbReference type="ARBA" id="ARBA00022540"/>
    </source>
</evidence>
<feature type="compositionally biased region" description="Acidic residues" evidence="10">
    <location>
        <begin position="446"/>
        <end position="462"/>
    </location>
</feature>
<dbReference type="InterPro" id="IPR005835">
    <property type="entry name" value="NTP_transferase_dom"/>
</dbReference>
<keyword evidence="3" id="KW-0963">Cytoplasm</keyword>
<sequence>MEFHAVVLCGAGHSLGPFSKIRSTGQTKALLPVANRPMIEYVLDWCEKAFFPRITVVCDSESKEEIEFALGNYKKNKQVQEAADEETESANKALDNGSAYIDVIALDNKSTGEIFQYIVKKEISPPCLHFAVLPCDFITDLPPQVLIEAYRNKEDSDLGMLVHYRNSLDIEDKKSKIFPKNYTVYSDIDDGNCRLLDIYTKEDLDFHKSLQLRVQMSWRYPNAVISSKLLNSSIFFGSLIDISRILNEEPERFSDSYFSGRSLTKVIRDLARRSWRHSEMKSTVAFNIVPNCAQFFRINNLQVWMEANRYFMKLQAMKRGQAQQTSKDKVSANVGADSTVGENTSLGEKTNVKRTIIGSGCSIGKRVKLTGSLVLDNVIIEDDVQLENCIIGRSVTIRSKSKLINCNVESSFEVVKGTQSKGDTLLSLTLEGLEEEISFDESSGTDSDDGSESDFSDEDIDDGYVSNSDGLFAY</sequence>
<dbReference type="GO" id="GO:0005085">
    <property type="term" value="F:guanyl-nucleotide exchange factor activity"/>
    <property type="evidence" value="ECO:0007669"/>
    <property type="project" value="TreeGrafter"/>
</dbReference>
<evidence type="ECO:0000256" key="5">
    <source>
        <dbReference type="ARBA" id="ARBA00022917"/>
    </source>
</evidence>
<dbReference type="eggNOG" id="KOG1462">
    <property type="taxonomic scope" value="Eukaryota"/>
</dbReference>
<evidence type="ECO:0000256" key="9">
    <source>
        <dbReference type="ARBA" id="ARBA00046432"/>
    </source>
</evidence>
<dbReference type="Gene3D" id="2.160.10.10">
    <property type="entry name" value="Hexapeptide repeat proteins"/>
    <property type="match status" value="1"/>
</dbReference>
<feature type="compositionally biased region" description="Polar residues" evidence="10">
    <location>
        <begin position="465"/>
        <end position="474"/>
    </location>
</feature>
<dbReference type="Proteomes" id="UP000005222">
    <property type="component" value="Chromosome J"/>
</dbReference>
<evidence type="ECO:0000259" key="11">
    <source>
        <dbReference type="Pfam" id="PF00483"/>
    </source>
</evidence>
<dbReference type="GO" id="GO:0005851">
    <property type="term" value="C:eukaryotic translation initiation factor 2B complex"/>
    <property type="evidence" value="ECO:0007669"/>
    <property type="project" value="TreeGrafter"/>
</dbReference>
<evidence type="ECO:0000256" key="7">
    <source>
        <dbReference type="ARBA" id="ARBA00044229"/>
    </source>
</evidence>
<dbReference type="InParanoid" id="G8YCF6"/>
<dbReference type="GO" id="GO:0002183">
    <property type="term" value="P:cytoplasmic translational initiation"/>
    <property type="evidence" value="ECO:0007669"/>
    <property type="project" value="TreeGrafter"/>
</dbReference>
<comment type="function">
    <text evidence="8">Acts as a component of the translation initiation factor 2B (eIF2B) complex, which catalyzes the exchange of GDP for GTP on the eukaryotic initiation factor 2 (eIF2) complex gamma subunit. Its guanine nucleotide exchange factor activity is repressed when bound to eIF2 complex phosphorylated on the alpha subunit, thereby limiting the amount of methionyl-initiator methionine tRNA available to the ribosome and consequently global translation is repressed.</text>
</comment>
<comment type="subcellular location">
    <subcellularLocation>
        <location evidence="1">Cytoplasm</location>
        <location evidence="1">Cytosol</location>
    </subcellularLocation>
</comment>
<accession>G8YCF6</accession>
<evidence type="ECO:0000256" key="6">
    <source>
        <dbReference type="ARBA" id="ARBA00044196"/>
    </source>
</evidence>
<dbReference type="Pfam" id="PF00483">
    <property type="entry name" value="NTP_transferase"/>
    <property type="match status" value="1"/>
</dbReference>
<keyword evidence="14" id="KW-1185">Reference proteome</keyword>
<dbReference type="PANTHER" id="PTHR45989:SF1">
    <property type="entry name" value="TRANSLATION INITIATION FACTOR EIF-2B SUBUNIT GAMMA"/>
    <property type="match status" value="1"/>
</dbReference>